<evidence type="ECO:0000256" key="9">
    <source>
        <dbReference type="ARBA" id="ARBA00023002"/>
    </source>
</evidence>
<keyword evidence="5 13" id="KW-0349">Heme</keyword>
<dbReference type="GO" id="GO:0005789">
    <property type="term" value="C:endoplasmic reticulum membrane"/>
    <property type="evidence" value="ECO:0007669"/>
    <property type="project" value="UniProtKB-SubCell"/>
</dbReference>
<organism evidence="15 16">
    <name type="scientific">Sitophilus oryzae</name>
    <name type="common">Rice weevil</name>
    <name type="synonym">Curculio oryzae</name>
    <dbReference type="NCBI Taxonomy" id="7048"/>
    <lineage>
        <taxon>Eukaryota</taxon>
        <taxon>Metazoa</taxon>
        <taxon>Ecdysozoa</taxon>
        <taxon>Arthropoda</taxon>
        <taxon>Hexapoda</taxon>
        <taxon>Insecta</taxon>
        <taxon>Pterygota</taxon>
        <taxon>Neoptera</taxon>
        <taxon>Endopterygota</taxon>
        <taxon>Coleoptera</taxon>
        <taxon>Polyphaga</taxon>
        <taxon>Cucujiformia</taxon>
        <taxon>Curculionidae</taxon>
        <taxon>Dryophthorinae</taxon>
        <taxon>Sitophilus</taxon>
    </lineage>
</organism>
<dbReference type="InterPro" id="IPR001128">
    <property type="entry name" value="Cyt_P450"/>
</dbReference>
<protein>
    <submittedName>
        <fullName evidence="16">Cytochrome P450 6k1-like</fullName>
    </submittedName>
</protein>
<evidence type="ECO:0000256" key="11">
    <source>
        <dbReference type="ARBA" id="ARBA00023033"/>
    </source>
</evidence>
<comment type="similarity">
    <text evidence="4 14">Belongs to the cytochrome P450 family.</text>
</comment>
<evidence type="ECO:0000256" key="12">
    <source>
        <dbReference type="ARBA" id="ARBA00023136"/>
    </source>
</evidence>
<dbReference type="KEGG" id="soy:115881309"/>
<reference evidence="16" key="1">
    <citation type="submission" date="2025-08" db="UniProtKB">
        <authorList>
            <consortium name="RefSeq"/>
        </authorList>
    </citation>
    <scope>IDENTIFICATION</scope>
    <source>
        <tissue evidence="16">Gonads</tissue>
    </source>
</reference>
<comment type="subcellular location">
    <subcellularLocation>
        <location evidence="3">Endoplasmic reticulum membrane</location>
        <topology evidence="3">Peripheral membrane protein</topology>
    </subcellularLocation>
    <subcellularLocation>
        <location evidence="2">Microsome membrane</location>
        <topology evidence="2">Peripheral membrane protein</topology>
    </subcellularLocation>
</comment>
<dbReference type="PRINTS" id="PR00385">
    <property type="entry name" value="P450"/>
</dbReference>
<evidence type="ECO:0000256" key="7">
    <source>
        <dbReference type="ARBA" id="ARBA00022824"/>
    </source>
</evidence>
<evidence type="ECO:0000256" key="8">
    <source>
        <dbReference type="ARBA" id="ARBA00022848"/>
    </source>
</evidence>
<dbReference type="FunCoup" id="A0A6J2XSW6">
    <property type="interactions" value="69"/>
</dbReference>
<dbReference type="PRINTS" id="PR00463">
    <property type="entry name" value="EP450I"/>
</dbReference>
<evidence type="ECO:0000256" key="10">
    <source>
        <dbReference type="ARBA" id="ARBA00023004"/>
    </source>
</evidence>
<evidence type="ECO:0000256" key="5">
    <source>
        <dbReference type="ARBA" id="ARBA00022617"/>
    </source>
</evidence>
<dbReference type="InterPro" id="IPR050476">
    <property type="entry name" value="Insect_CytP450_Detox"/>
</dbReference>
<keyword evidence="10 13" id="KW-0408">Iron</keyword>
<dbReference type="CDD" id="cd11056">
    <property type="entry name" value="CYP6-like"/>
    <property type="match status" value="1"/>
</dbReference>
<dbReference type="Proteomes" id="UP000504635">
    <property type="component" value="Unplaced"/>
</dbReference>
<dbReference type="FunFam" id="1.10.630.10:FF:000042">
    <property type="entry name" value="Cytochrome P450"/>
    <property type="match status" value="1"/>
</dbReference>
<sequence>MFTVCTFILLCLAYILTYMYLKKKFQYWQDRNVAFVAPNMILGNLYSLLSLKRSPGHWLMDHYKRFGTNYFGLFAFTKPILVIKSPKIIKDILIKDFSYFDNRTATVSTHDKIMSNMLFTKQNPAWKKVRSKVTPLFSSGKLRLMFTPILAQAEHMVRNVRLLVSCQESIEIKEICTKYSTNVIAKCAFSVDARTFENDKAEFREIGRCLFDSRLENRLRFFAARFLPSLVKSFNIFLVRPTVSETLRNIFTTIFDVRKKSRKSKDNDLIDILLRIEDYHKDDKDFGAESLLGAAVNFFAAGFETVATTMAFVLYELCIAPEIQTKLRDEIASNVEKNRGLVYENMNEMKYLDMVVCETLRKYPVLPFLDRMCNSAYKIPNTDLVVEQGTVVYVPLFGLHYDEIYFPNPEKFIPERFEHKCEINNDGLYYLPFGEGPRNCIGTRFGLMTLKIGIIQMLLNFELKLSANTPIPLIYDPKAIIVSSKVGLPMKVLPLN</sequence>
<keyword evidence="15" id="KW-1185">Reference proteome</keyword>
<dbReference type="InterPro" id="IPR017972">
    <property type="entry name" value="Cyt_P450_CS"/>
</dbReference>
<dbReference type="RefSeq" id="XP_030754597.1">
    <property type="nucleotide sequence ID" value="XM_030898737.1"/>
</dbReference>
<dbReference type="PANTHER" id="PTHR24292">
    <property type="entry name" value="CYTOCHROME P450"/>
    <property type="match status" value="1"/>
</dbReference>
<dbReference type="PANTHER" id="PTHR24292:SF45">
    <property type="entry name" value="CYTOCHROME P450 6G1-RELATED"/>
    <property type="match status" value="1"/>
</dbReference>
<gene>
    <name evidence="16" type="primary">LOC115881309</name>
</gene>
<keyword evidence="9 14" id="KW-0560">Oxidoreductase</keyword>
<keyword evidence="6 13" id="KW-0479">Metal-binding</keyword>
<feature type="binding site" description="axial binding residue" evidence="13">
    <location>
        <position position="440"/>
    </location>
    <ligand>
        <name>heme</name>
        <dbReference type="ChEBI" id="CHEBI:30413"/>
    </ligand>
    <ligandPart>
        <name>Fe</name>
        <dbReference type="ChEBI" id="CHEBI:18248"/>
    </ligandPart>
</feature>
<proteinExistence type="inferred from homology"/>
<evidence type="ECO:0000313" key="15">
    <source>
        <dbReference type="Proteomes" id="UP000504635"/>
    </source>
</evidence>
<dbReference type="GeneID" id="115881309"/>
<evidence type="ECO:0000313" key="16">
    <source>
        <dbReference type="RefSeq" id="XP_030754597.1"/>
    </source>
</evidence>
<evidence type="ECO:0000256" key="3">
    <source>
        <dbReference type="ARBA" id="ARBA00004406"/>
    </source>
</evidence>
<dbReference type="GO" id="GO:0020037">
    <property type="term" value="F:heme binding"/>
    <property type="evidence" value="ECO:0007669"/>
    <property type="project" value="InterPro"/>
</dbReference>
<dbReference type="PROSITE" id="PS00086">
    <property type="entry name" value="CYTOCHROME_P450"/>
    <property type="match status" value="1"/>
</dbReference>
<evidence type="ECO:0000256" key="4">
    <source>
        <dbReference type="ARBA" id="ARBA00010617"/>
    </source>
</evidence>
<dbReference type="InterPro" id="IPR036396">
    <property type="entry name" value="Cyt_P450_sf"/>
</dbReference>
<dbReference type="InterPro" id="IPR002401">
    <property type="entry name" value="Cyt_P450_E_grp-I"/>
</dbReference>
<dbReference type="InParanoid" id="A0A6J2XSW6"/>
<evidence type="ECO:0000256" key="1">
    <source>
        <dbReference type="ARBA" id="ARBA00001971"/>
    </source>
</evidence>
<dbReference type="SUPFAM" id="SSF48264">
    <property type="entry name" value="Cytochrome P450"/>
    <property type="match status" value="1"/>
</dbReference>
<evidence type="ECO:0000256" key="6">
    <source>
        <dbReference type="ARBA" id="ARBA00022723"/>
    </source>
</evidence>
<keyword evidence="7" id="KW-0256">Endoplasmic reticulum</keyword>
<keyword evidence="11 14" id="KW-0503">Monooxygenase</keyword>
<evidence type="ECO:0000256" key="2">
    <source>
        <dbReference type="ARBA" id="ARBA00004174"/>
    </source>
</evidence>
<accession>A0A6J2XSW6</accession>
<name>A0A6J2XSW6_SITOR</name>
<comment type="cofactor">
    <cofactor evidence="1 13">
        <name>heme</name>
        <dbReference type="ChEBI" id="CHEBI:30413"/>
    </cofactor>
</comment>
<dbReference type="Gene3D" id="1.10.630.10">
    <property type="entry name" value="Cytochrome P450"/>
    <property type="match status" value="1"/>
</dbReference>
<dbReference type="GO" id="GO:0004497">
    <property type="term" value="F:monooxygenase activity"/>
    <property type="evidence" value="ECO:0007669"/>
    <property type="project" value="UniProtKB-KW"/>
</dbReference>
<dbReference type="AlphaFoldDB" id="A0A6J2XSW6"/>
<dbReference type="Pfam" id="PF00067">
    <property type="entry name" value="p450"/>
    <property type="match status" value="1"/>
</dbReference>
<dbReference type="GO" id="GO:0016705">
    <property type="term" value="F:oxidoreductase activity, acting on paired donors, with incorporation or reduction of molecular oxygen"/>
    <property type="evidence" value="ECO:0007669"/>
    <property type="project" value="InterPro"/>
</dbReference>
<keyword evidence="12" id="KW-0472">Membrane</keyword>
<dbReference type="OrthoDB" id="2789670at2759"/>
<dbReference type="GO" id="GO:0005506">
    <property type="term" value="F:iron ion binding"/>
    <property type="evidence" value="ECO:0007669"/>
    <property type="project" value="InterPro"/>
</dbReference>
<keyword evidence="8" id="KW-0492">Microsome</keyword>
<evidence type="ECO:0000256" key="13">
    <source>
        <dbReference type="PIRSR" id="PIRSR602401-1"/>
    </source>
</evidence>
<evidence type="ECO:0000256" key="14">
    <source>
        <dbReference type="RuleBase" id="RU000461"/>
    </source>
</evidence>